<dbReference type="Pfam" id="PF20181">
    <property type="entry name" value="DUF6544"/>
    <property type="match status" value="1"/>
</dbReference>
<dbReference type="Proteomes" id="UP000183812">
    <property type="component" value="Unassembled WGS sequence"/>
</dbReference>
<sequence length="272" mass="29892">MTGLAAVTALALRLGADPDRTGGPVHLRHCGRINLGLPNDAWLAFTAEETLSVTACAYSWRARLGPAHAVVMHDSLDTGQPGQFSVRAFGRLPLPFAPRPQALPRSQRLRYLTELPLAPDAMLHNRALRWEEIDESHLRVATGLGVETVEATFTLDADGRVASVFLPDPRSFPQRRDAAAGWFGRYAEYDRIRGRWIPFHTDVRHRHADRSIGLWVATLVDWQLSGDCVLAPGHAAPRMRPPPTRCKEHPDDVRSRAETAGSSRAGPGSRGA</sequence>
<evidence type="ECO:0000313" key="3">
    <source>
        <dbReference type="Proteomes" id="UP000183812"/>
    </source>
</evidence>
<evidence type="ECO:0000256" key="1">
    <source>
        <dbReference type="SAM" id="MobiDB-lite"/>
    </source>
</evidence>
<dbReference type="EMBL" id="FNAY01000001">
    <property type="protein sequence ID" value="SDE44528.1"/>
    <property type="molecule type" value="Genomic_DNA"/>
</dbReference>
<dbReference type="OrthoDB" id="3671061at2"/>
<dbReference type="AlphaFoldDB" id="A0A1G7CYY4"/>
<feature type="region of interest" description="Disordered" evidence="1">
    <location>
        <begin position="234"/>
        <end position="272"/>
    </location>
</feature>
<organism evidence="2 3">
    <name type="scientific">Rhodobacter capsulatus</name>
    <name type="common">Rhodopseudomonas capsulata</name>
    <dbReference type="NCBI Taxonomy" id="1061"/>
    <lineage>
        <taxon>Bacteria</taxon>
        <taxon>Pseudomonadati</taxon>
        <taxon>Pseudomonadota</taxon>
        <taxon>Alphaproteobacteria</taxon>
        <taxon>Rhodobacterales</taxon>
        <taxon>Rhodobacter group</taxon>
        <taxon>Rhodobacter</taxon>
    </lineage>
</organism>
<accession>A0A1G7CYY4</accession>
<gene>
    <name evidence="2" type="ORF">SAMN04244550_00426</name>
</gene>
<name>A0A1G7CYY4_RHOCA</name>
<dbReference type="RefSeq" id="WP_074552603.1">
    <property type="nucleotide sequence ID" value="NZ_CP119563.1"/>
</dbReference>
<reference evidence="2 3" key="1">
    <citation type="submission" date="2016-10" db="EMBL/GenBank/DDBJ databases">
        <authorList>
            <person name="de Groot N.N."/>
        </authorList>
    </citation>
    <scope>NUCLEOTIDE SEQUENCE [LARGE SCALE GENOMIC DNA]</scope>
    <source>
        <strain evidence="3">DSM 938 / 37b4</strain>
    </source>
</reference>
<feature type="compositionally biased region" description="Basic and acidic residues" evidence="1">
    <location>
        <begin position="245"/>
        <end position="257"/>
    </location>
</feature>
<protein>
    <submittedName>
        <fullName evidence="2">Uncharacterized protein</fullName>
    </submittedName>
</protein>
<proteinExistence type="predicted"/>
<feature type="compositionally biased region" description="Low complexity" evidence="1">
    <location>
        <begin position="260"/>
        <end position="272"/>
    </location>
</feature>
<evidence type="ECO:0000313" key="2">
    <source>
        <dbReference type="EMBL" id="SDE44528.1"/>
    </source>
</evidence>
<dbReference type="InterPro" id="IPR046674">
    <property type="entry name" value="DUF6544"/>
</dbReference>